<dbReference type="PROSITE" id="PS51737">
    <property type="entry name" value="RECOMBINASE_DNA_BIND"/>
    <property type="match status" value="1"/>
</dbReference>
<reference evidence="4" key="1">
    <citation type="journal article" date="2019" name="Int. J. Syst. Evol. Microbiol.">
        <title>The Global Catalogue of Microorganisms (GCM) 10K type strain sequencing project: providing services to taxonomists for standard genome sequencing and annotation.</title>
        <authorList>
            <consortium name="The Broad Institute Genomics Platform"/>
            <consortium name="The Broad Institute Genome Sequencing Center for Infectious Disease"/>
            <person name="Wu L."/>
            <person name="Ma J."/>
        </authorList>
    </citation>
    <scope>NUCLEOTIDE SEQUENCE [LARGE SCALE GENOMIC DNA]</scope>
    <source>
        <strain evidence="4">CCUG 60742</strain>
    </source>
</reference>
<name>A0ABW2ZKS8_9SPHI</name>
<dbReference type="InterPro" id="IPR011109">
    <property type="entry name" value="DNA_bind_recombinase_dom"/>
</dbReference>
<dbReference type="Gene3D" id="3.90.1750.20">
    <property type="entry name" value="Putative Large Serine Recombinase, Chain B, Domain 2"/>
    <property type="match status" value="1"/>
</dbReference>
<dbReference type="Pfam" id="PF13408">
    <property type="entry name" value="Zn_ribbon_recom"/>
    <property type="match status" value="1"/>
</dbReference>
<gene>
    <name evidence="3" type="ORF">ACFQZI_17760</name>
</gene>
<proteinExistence type="inferred from homology"/>
<accession>A0ABW2ZKS8</accession>
<organism evidence="3 4">
    <name type="scientific">Mucilaginibacter lutimaris</name>
    <dbReference type="NCBI Taxonomy" id="931629"/>
    <lineage>
        <taxon>Bacteria</taxon>
        <taxon>Pseudomonadati</taxon>
        <taxon>Bacteroidota</taxon>
        <taxon>Sphingobacteriia</taxon>
        <taxon>Sphingobacteriales</taxon>
        <taxon>Sphingobacteriaceae</taxon>
        <taxon>Mucilaginibacter</taxon>
    </lineage>
</organism>
<evidence type="ECO:0000259" key="2">
    <source>
        <dbReference type="PROSITE" id="PS51737"/>
    </source>
</evidence>
<comment type="similarity">
    <text evidence="1">Belongs to the site-specific recombinase resolvase family.</text>
</comment>
<dbReference type="PANTHER" id="PTHR30461">
    <property type="entry name" value="DNA-INVERTASE FROM LAMBDOID PROPHAGE"/>
    <property type="match status" value="1"/>
</dbReference>
<dbReference type="Pfam" id="PF07508">
    <property type="entry name" value="Recombinase"/>
    <property type="match status" value="1"/>
</dbReference>
<dbReference type="Proteomes" id="UP001597073">
    <property type="component" value="Unassembled WGS sequence"/>
</dbReference>
<evidence type="ECO:0000256" key="1">
    <source>
        <dbReference type="ARBA" id="ARBA00009913"/>
    </source>
</evidence>
<protein>
    <submittedName>
        <fullName evidence="3">Recombinase family protein</fullName>
    </submittedName>
</protein>
<feature type="domain" description="Recombinase" evidence="2">
    <location>
        <begin position="1"/>
        <end position="72"/>
    </location>
</feature>
<sequence length="321" mass="35923">MDDIRREVNARGMNCSKSNFYTLLKNPVYCGKIVVPAYRDEPMQLVKGQHEPIISESLFYEVQDIINDKKRIQLVKISTADNLPLRGFLLCPHCGKQLTGSASKGRSAYYYYYHCSSTCGIRFKADAANDSFINELGKYVPKKGIAELYKTVVKDIFYQQTGSQAEGKKELLNQIQTENDRLAKARGLLLDDAIDSNDYKTIKAECESKLLSLEAKLTGFGKTAFDLDDCLDKALTNLSRLQITYNEGDAVVKRRIIGSMYPEKLCFDGGAYRTAIMNEAARLIYLINNELGMKKNRTKLDFSSLSDSVAGAGLEPTTFGL</sequence>
<comment type="caution">
    <text evidence="3">The sequence shown here is derived from an EMBL/GenBank/DDBJ whole genome shotgun (WGS) entry which is preliminary data.</text>
</comment>
<dbReference type="PANTHER" id="PTHR30461:SF26">
    <property type="entry name" value="RESOLVASE HOMOLOG YNEB"/>
    <property type="match status" value="1"/>
</dbReference>
<keyword evidence="4" id="KW-1185">Reference proteome</keyword>
<dbReference type="InterPro" id="IPR050639">
    <property type="entry name" value="SSR_resolvase"/>
</dbReference>
<evidence type="ECO:0000313" key="3">
    <source>
        <dbReference type="EMBL" id="MFD0766712.1"/>
    </source>
</evidence>
<dbReference type="InterPro" id="IPR025827">
    <property type="entry name" value="Zn_ribbon_recom_dom"/>
</dbReference>
<dbReference type="EMBL" id="JBHTIA010000012">
    <property type="protein sequence ID" value="MFD0766712.1"/>
    <property type="molecule type" value="Genomic_DNA"/>
</dbReference>
<dbReference type="InterPro" id="IPR038109">
    <property type="entry name" value="DNA_bind_recomb_sf"/>
</dbReference>
<evidence type="ECO:0000313" key="4">
    <source>
        <dbReference type="Proteomes" id="UP001597073"/>
    </source>
</evidence>
<dbReference type="RefSeq" id="WP_377144960.1">
    <property type="nucleotide sequence ID" value="NZ_JBHTIA010000012.1"/>
</dbReference>